<feature type="transmembrane region" description="Helical" evidence="7">
    <location>
        <begin position="95"/>
        <end position="113"/>
    </location>
</feature>
<dbReference type="PANTHER" id="PTHR30106:SF2">
    <property type="entry name" value="UPF0324 INNER MEMBRANE PROTEIN YEIH"/>
    <property type="match status" value="1"/>
</dbReference>
<reference evidence="10" key="1">
    <citation type="submission" date="2018-09" db="EMBL/GenBank/DDBJ databases">
        <authorList>
            <person name="Tuo L."/>
        </authorList>
    </citation>
    <scope>NUCLEOTIDE SEQUENCE [LARGE SCALE GENOMIC DNA]</scope>
    <source>
        <strain evidence="10">M2BS4Y-1</strain>
    </source>
</reference>
<dbReference type="AlphaFoldDB" id="A0A3A1WMB9"/>
<keyword evidence="3" id="KW-1003">Cell membrane</keyword>
<dbReference type="PANTHER" id="PTHR30106">
    <property type="entry name" value="INNER MEMBRANE PROTEIN YEIH-RELATED"/>
    <property type="match status" value="1"/>
</dbReference>
<dbReference type="RefSeq" id="WP_119539138.1">
    <property type="nucleotide sequence ID" value="NZ_QYRN01000003.1"/>
</dbReference>
<feature type="transmembrane region" description="Helical" evidence="7">
    <location>
        <begin position="153"/>
        <end position="174"/>
    </location>
</feature>
<evidence type="ECO:0000256" key="5">
    <source>
        <dbReference type="ARBA" id="ARBA00022989"/>
    </source>
</evidence>
<keyword evidence="5 7" id="KW-1133">Transmembrane helix</keyword>
<proteinExistence type="inferred from homology"/>
<dbReference type="OrthoDB" id="5393513at2"/>
<feature type="transmembrane region" description="Helical" evidence="7">
    <location>
        <begin position="186"/>
        <end position="207"/>
    </location>
</feature>
<feature type="transmembrane region" description="Helical" evidence="7">
    <location>
        <begin position="308"/>
        <end position="330"/>
    </location>
</feature>
<evidence type="ECO:0000313" key="10">
    <source>
        <dbReference type="Proteomes" id="UP000265750"/>
    </source>
</evidence>
<gene>
    <name evidence="9" type="ORF">D3218_06720</name>
</gene>
<feature type="transmembrane region" description="Helical" evidence="7">
    <location>
        <begin position="248"/>
        <end position="267"/>
    </location>
</feature>
<dbReference type="GO" id="GO:0005886">
    <property type="term" value="C:plasma membrane"/>
    <property type="evidence" value="ECO:0007669"/>
    <property type="project" value="UniProtKB-SubCell"/>
</dbReference>
<feature type="transmembrane region" description="Helical" evidence="7">
    <location>
        <begin position="71"/>
        <end position="89"/>
    </location>
</feature>
<comment type="similarity">
    <text evidence="2">Belongs to the UPF0324 family.</text>
</comment>
<dbReference type="EMBL" id="QYRN01000003">
    <property type="protein sequence ID" value="RIY02001.1"/>
    <property type="molecule type" value="Genomic_DNA"/>
</dbReference>
<comment type="subcellular location">
    <subcellularLocation>
        <location evidence="1">Cell membrane</location>
        <topology evidence="1">Multi-pass membrane protein</topology>
    </subcellularLocation>
</comment>
<feature type="chain" id="PRO_5017417502" evidence="8">
    <location>
        <begin position="24"/>
        <end position="332"/>
    </location>
</feature>
<keyword evidence="10" id="KW-1185">Reference proteome</keyword>
<evidence type="ECO:0000256" key="7">
    <source>
        <dbReference type="SAM" id="Phobius"/>
    </source>
</evidence>
<keyword evidence="8" id="KW-0732">Signal</keyword>
<evidence type="ECO:0000256" key="6">
    <source>
        <dbReference type="ARBA" id="ARBA00023136"/>
    </source>
</evidence>
<feature type="transmembrane region" description="Helical" evidence="7">
    <location>
        <begin position="40"/>
        <end position="59"/>
    </location>
</feature>
<keyword evidence="6 7" id="KW-0472">Membrane</keyword>
<comment type="caution">
    <text evidence="9">The sequence shown here is derived from an EMBL/GenBank/DDBJ whole genome shotgun (WGS) entry which is preliminary data.</text>
</comment>
<feature type="transmembrane region" description="Helical" evidence="7">
    <location>
        <begin position="125"/>
        <end position="147"/>
    </location>
</feature>
<sequence>MALPPLCLPALLRLGIVSLLALAAQAGLHAAGIRNGPDAMVLAILIGAGASALVPMSRTTSAGVQCTAKPLLEIAVVLLGASMNVVALIAAGPALVGGIVAVVVVALGVGYAAGRMVGLPPALAALVACGNAICGNSAIAAAAAVLRARAEEITTAITFTALVGVAVVVALPFLQSAAGLDPARFGVLAGLTVYAVPQVIAATAQAGSLATQLGVLVKLTRVLMLGPVLLLIAVAGRRQAGPRLPLHMLVPWFVPGFIALMAARGFGFIDEGMAELMNVVARDFTLLAMAGLGLLIDLRALARSGGRVIAAAFLAFVVLAASSTLLLAVIDL</sequence>
<feature type="signal peptide" evidence="8">
    <location>
        <begin position="1"/>
        <end position="23"/>
    </location>
</feature>
<evidence type="ECO:0000313" key="9">
    <source>
        <dbReference type="EMBL" id="RIY02001.1"/>
    </source>
</evidence>
<evidence type="ECO:0000256" key="2">
    <source>
        <dbReference type="ARBA" id="ARBA00007977"/>
    </source>
</evidence>
<name>A0A3A1WMB9_9HYPH</name>
<protein>
    <submittedName>
        <fullName evidence="9">Putative sulfate exporter family transporter</fullName>
    </submittedName>
</protein>
<evidence type="ECO:0000256" key="3">
    <source>
        <dbReference type="ARBA" id="ARBA00022475"/>
    </source>
</evidence>
<feature type="transmembrane region" description="Helical" evidence="7">
    <location>
        <begin position="219"/>
        <end position="236"/>
    </location>
</feature>
<evidence type="ECO:0000256" key="8">
    <source>
        <dbReference type="SAM" id="SignalP"/>
    </source>
</evidence>
<evidence type="ECO:0000256" key="4">
    <source>
        <dbReference type="ARBA" id="ARBA00022692"/>
    </source>
</evidence>
<keyword evidence="4 7" id="KW-0812">Transmembrane</keyword>
<dbReference type="Proteomes" id="UP000265750">
    <property type="component" value="Unassembled WGS sequence"/>
</dbReference>
<dbReference type="Pfam" id="PF03601">
    <property type="entry name" value="Cons_hypoth698"/>
    <property type="match status" value="1"/>
</dbReference>
<organism evidence="9 10">
    <name type="scientific">Aureimonas flava</name>
    <dbReference type="NCBI Taxonomy" id="2320271"/>
    <lineage>
        <taxon>Bacteria</taxon>
        <taxon>Pseudomonadati</taxon>
        <taxon>Pseudomonadota</taxon>
        <taxon>Alphaproteobacteria</taxon>
        <taxon>Hyphomicrobiales</taxon>
        <taxon>Aurantimonadaceae</taxon>
        <taxon>Aureimonas</taxon>
    </lineage>
</organism>
<accession>A0A3A1WMB9</accession>
<dbReference type="InterPro" id="IPR018383">
    <property type="entry name" value="UPF0324_pro"/>
</dbReference>
<evidence type="ECO:0000256" key="1">
    <source>
        <dbReference type="ARBA" id="ARBA00004651"/>
    </source>
</evidence>